<dbReference type="Pfam" id="PF00672">
    <property type="entry name" value="HAMP"/>
    <property type="match status" value="1"/>
</dbReference>
<dbReference type="Pfam" id="PF00211">
    <property type="entry name" value="Guanylate_cyc"/>
    <property type="match status" value="1"/>
</dbReference>
<dbReference type="SMART" id="SM00044">
    <property type="entry name" value="CYCc"/>
    <property type="match status" value="1"/>
</dbReference>
<evidence type="ECO:0000259" key="3">
    <source>
        <dbReference type="PROSITE" id="PS50885"/>
    </source>
</evidence>
<name>A0ABV7TFL1_9RHOB</name>
<dbReference type="SMART" id="SM00304">
    <property type="entry name" value="HAMP"/>
    <property type="match status" value="1"/>
</dbReference>
<dbReference type="InterPro" id="IPR029787">
    <property type="entry name" value="Nucleotide_cyclase"/>
</dbReference>
<dbReference type="PANTHER" id="PTHR43081:SF1">
    <property type="entry name" value="ADENYLATE CYCLASE, TERMINAL-DIFFERENTIATION SPECIFIC"/>
    <property type="match status" value="1"/>
</dbReference>
<sequence>MRFPLRLKFFAFAVILAIGPLALVGQNLTRLTRDELKSAANEDLTTVAAELRTSFDNTFEGRWLTPLMVIRNGVDSTDLGVPQKVSLLTLGLQELPQVVALQLSVEGSDLPILVTNEDFATRLAQAGRDPVATLSTDAALIDAIAGTGQFGRPVVSRVEATGDWLATLALPLETRIAGRQVTMAAKIDLAPLGEMVRRHPFAQRGEITVVDQSGRTVLAGSPEQLAQRKIVASTMPLIVAGARADALETYARPDGTAMLGAYAFPDWFQWAVITELSEQNAYAVVNAITGRILIIGLIGFAVAALGALAFSRRLTRPILQIGQVAEKVGEGNFSVRVEDVRARDEIGDLARRINHMIAHLGERVELMKFVSAGTVSAIQRAEEAGMTRGGERRRVSVIFTDIRGYTEFSERVPPETVIEVLNQYFDVQSDIVQDHGGDIDKFIGDALVAVFEGEQMEARATACAVGITEAMARLLEAHPEHELHLGIGVASGEVVMGAMGAHARMDFTVLGSTVNRAARLCSKAAPDQALVDLATRDAVQGNDIAFDPLEPIVLKGYAEPVPAFAVRRSATSHALSAE</sequence>
<dbReference type="InterPro" id="IPR003660">
    <property type="entry name" value="HAMP_dom"/>
</dbReference>
<evidence type="ECO:0000313" key="5">
    <source>
        <dbReference type="Proteomes" id="UP001595629"/>
    </source>
</evidence>
<feature type="domain" description="Guanylate cyclase" evidence="2">
    <location>
        <begin position="396"/>
        <end position="521"/>
    </location>
</feature>
<dbReference type="PROSITE" id="PS50125">
    <property type="entry name" value="GUANYLATE_CYCLASE_2"/>
    <property type="match status" value="1"/>
</dbReference>
<dbReference type="CDD" id="cd06225">
    <property type="entry name" value="HAMP"/>
    <property type="match status" value="1"/>
</dbReference>
<dbReference type="Gene3D" id="6.10.340.10">
    <property type="match status" value="1"/>
</dbReference>
<gene>
    <name evidence="4" type="ORF">ACFORG_11560</name>
</gene>
<keyword evidence="1" id="KW-0472">Membrane</keyword>
<proteinExistence type="predicted"/>
<protein>
    <submittedName>
        <fullName evidence="4">Adenylate/guanylate cyclase domain-containing protein</fullName>
    </submittedName>
</protein>
<dbReference type="PROSITE" id="PS50885">
    <property type="entry name" value="HAMP"/>
    <property type="match status" value="1"/>
</dbReference>
<keyword evidence="1" id="KW-0812">Transmembrane</keyword>
<evidence type="ECO:0000256" key="1">
    <source>
        <dbReference type="SAM" id="Phobius"/>
    </source>
</evidence>
<dbReference type="SUPFAM" id="SSF55073">
    <property type="entry name" value="Nucleotide cyclase"/>
    <property type="match status" value="1"/>
</dbReference>
<keyword evidence="1" id="KW-1133">Transmembrane helix</keyword>
<feature type="transmembrane region" description="Helical" evidence="1">
    <location>
        <begin position="292"/>
        <end position="310"/>
    </location>
</feature>
<accession>A0ABV7TFL1</accession>
<dbReference type="InterPro" id="IPR050697">
    <property type="entry name" value="Adenylyl/Guanylyl_Cyclase_3/4"/>
</dbReference>
<feature type="domain" description="HAMP" evidence="3">
    <location>
        <begin position="312"/>
        <end position="365"/>
    </location>
</feature>
<dbReference type="PANTHER" id="PTHR43081">
    <property type="entry name" value="ADENYLATE CYCLASE, TERMINAL-DIFFERENTIATION SPECIFIC-RELATED"/>
    <property type="match status" value="1"/>
</dbReference>
<dbReference type="Gene3D" id="3.30.70.1230">
    <property type="entry name" value="Nucleotide cyclase"/>
    <property type="match status" value="1"/>
</dbReference>
<organism evidence="4 5">
    <name type="scientific">Lutimaribacter marinistellae</name>
    <dbReference type="NCBI Taxonomy" id="1820329"/>
    <lineage>
        <taxon>Bacteria</taxon>
        <taxon>Pseudomonadati</taxon>
        <taxon>Pseudomonadota</taxon>
        <taxon>Alphaproteobacteria</taxon>
        <taxon>Rhodobacterales</taxon>
        <taxon>Roseobacteraceae</taxon>
        <taxon>Lutimaribacter</taxon>
    </lineage>
</organism>
<dbReference type="Proteomes" id="UP001595629">
    <property type="component" value="Unassembled WGS sequence"/>
</dbReference>
<reference evidence="5" key="1">
    <citation type="journal article" date="2019" name="Int. J. Syst. Evol. Microbiol.">
        <title>The Global Catalogue of Microorganisms (GCM) 10K type strain sequencing project: providing services to taxonomists for standard genome sequencing and annotation.</title>
        <authorList>
            <consortium name="The Broad Institute Genomics Platform"/>
            <consortium name="The Broad Institute Genome Sequencing Center for Infectious Disease"/>
            <person name="Wu L."/>
            <person name="Ma J."/>
        </authorList>
    </citation>
    <scope>NUCLEOTIDE SEQUENCE [LARGE SCALE GENOMIC DNA]</scope>
    <source>
        <strain evidence="5">KCTC 42911</strain>
    </source>
</reference>
<keyword evidence="5" id="KW-1185">Reference proteome</keyword>
<dbReference type="CDD" id="cd07302">
    <property type="entry name" value="CHD"/>
    <property type="match status" value="1"/>
</dbReference>
<evidence type="ECO:0000259" key="2">
    <source>
        <dbReference type="PROSITE" id="PS50125"/>
    </source>
</evidence>
<dbReference type="RefSeq" id="WP_386735615.1">
    <property type="nucleotide sequence ID" value="NZ_JBHRXI010000010.1"/>
</dbReference>
<dbReference type="SUPFAM" id="SSF158472">
    <property type="entry name" value="HAMP domain-like"/>
    <property type="match status" value="1"/>
</dbReference>
<evidence type="ECO:0000313" key="4">
    <source>
        <dbReference type="EMBL" id="MFC3614401.1"/>
    </source>
</evidence>
<comment type="caution">
    <text evidence="4">The sequence shown here is derived from an EMBL/GenBank/DDBJ whole genome shotgun (WGS) entry which is preliminary data.</text>
</comment>
<dbReference type="InterPro" id="IPR001054">
    <property type="entry name" value="A/G_cyclase"/>
</dbReference>
<dbReference type="EMBL" id="JBHRXI010000010">
    <property type="protein sequence ID" value="MFC3614401.1"/>
    <property type="molecule type" value="Genomic_DNA"/>
</dbReference>